<dbReference type="Gene3D" id="1.10.260.40">
    <property type="entry name" value="lambda repressor-like DNA-binding domains"/>
    <property type="match status" value="1"/>
</dbReference>
<dbReference type="GO" id="GO:0003677">
    <property type="term" value="F:DNA binding"/>
    <property type="evidence" value="ECO:0007669"/>
    <property type="project" value="InterPro"/>
</dbReference>
<dbReference type="HOGENOM" id="CLU_938953_0_0_10"/>
<dbReference type="InterPro" id="IPR049945">
    <property type="entry name" value="AAA_22"/>
</dbReference>
<sequence>MNQEQKSQIANELTRLSRKISQKQIANQAGVSTALISQIINHNWALISDAMWRKIQVTLRIDPNWVTAKTSNYNLVYDLVKTAKDTSVSIAISDTAGKGKTHAYTDFERIHENVIYVECKNYWTKKSYIRQLLISAGLNSLGTTEELINRFIKHLKSLNNPLLIIDQFDKLKDPQLDLFMDFYNDLNGHCGFVISGVEALEIRIDKGVNRNKIGYAELYSRIGRKFIKLDPISYNDVDLICNANGITAPDEIDFIYQNCEDDLRRVRRDIEKYKLKQKKQFKKTA</sequence>
<evidence type="ECO:0000259" key="1">
    <source>
        <dbReference type="PROSITE" id="PS50943"/>
    </source>
</evidence>
<name>T2KRG6_FORAG</name>
<dbReference type="OrthoDB" id="1426482at2"/>
<feature type="domain" description="HTH cro/C1-type" evidence="1">
    <location>
        <begin position="15"/>
        <end position="66"/>
    </location>
</feature>
<dbReference type="SUPFAM" id="SSF47413">
    <property type="entry name" value="lambda repressor-like DNA-binding domains"/>
    <property type="match status" value="1"/>
</dbReference>
<dbReference type="AlphaFoldDB" id="T2KRG6"/>
<dbReference type="InterPro" id="IPR027417">
    <property type="entry name" value="P-loop_NTPase"/>
</dbReference>
<dbReference type="InterPro" id="IPR001387">
    <property type="entry name" value="Cro/C1-type_HTH"/>
</dbReference>
<dbReference type="EMBL" id="HG315671">
    <property type="protein sequence ID" value="CDF80609.1"/>
    <property type="molecule type" value="Genomic_DNA"/>
</dbReference>
<dbReference type="CDD" id="cd00093">
    <property type="entry name" value="HTH_XRE"/>
    <property type="match status" value="1"/>
</dbReference>
<dbReference type="STRING" id="1347342.BN863_28970"/>
<organism evidence="2 3">
    <name type="scientific">Formosa agariphila (strain DSM 15362 / KCTC 12365 / LMG 23005 / KMM 3901 / M-2Alg 35-1)</name>
    <dbReference type="NCBI Taxonomy" id="1347342"/>
    <lineage>
        <taxon>Bacteria</taxon>
        <taxon>Pseudomonadati</taxon>
        <taxon>Bacteroidota</taxon>
        <taxon>Flavobacteriia</taxon>
        <taxon>Flavobacteriales</taxon>
        <taxon>Flavobacteriaceae</taxon>
        <taxon>Formosa</taxon>
    </lineage>
</organism>
<dbReference type="InterPro" id="IPR010982">
    <property type="entry name" value="Lambda_DNA-bd_dom_sf"/>
</dbReference>
<dbReference type="GO" id="GO:0016887">
    <property type="term" value="F:ATP hydrolysis activity"/>
    <property type="evidence" value="ECO:0007669"/>
    <property type="project" value="InterPro"/>
</dbReference>
<reference evidence="2 3" key="1">
    <citation type="journal article" date="2013" name="Appl. Environ. Microbiol.">
        <title>The genome of the alga-associated marine flavobacterium Formosa agariphila KMM 3901T reveals a broad potential for degradation of algal polysaccharides.</title>
        <authorList>
            <person name="Mann A.J."/>
            <person name="Hahnke R.L."/>
            <person name="Huang S."/>
            <person name="Werner J."/>
            <person name="Xing P."/>
            <person name="Barbeyron T."/>
            <person name="Huettel B."/>
            <person name="Stueber K."/>
            <person name="Reinhardt R."/>
            <person name="Harder J."/>
            <person name="Gloeckner F.O."/>
            <person name="Amann R.I."/>
            <person name="Teeling H."/>
        </authorList>
    </citation>
    <scope>NUCLEOTIDE SEQUENCE [LARGE SCALE GENOMIC DNA]</scope>
    <source>
        <strain evidence="3">DSM 15362 / KCTC 12365 / LMG 23005 / KMM 3901</strain>
    </source>
</reference>
<accession>T2KRG6</accession>
<dbReference type="PROSITE" id="PS50943">
    <property type="entry name" value="HTH_CROC1"/>
    <property type="match status" value="1"/>
</dbReference>
<evidence type="ECO:0000313" key="3">
    <source>
        <dbReference type="Proteomes" id="UP000016160"/>
    </source>
</evidence>
<protein>
    <recommendedName>
        <fullName evidence="1">HTH cro/C1-type domain-containing protein</fullName>
    </recommendedName>
</protein>
<dbReference type="Pfam" id="PF13401">
    <property type="entry name" value="AAA_22"/>
    <property type="match status" value="1"/>
</dbReference>
<dbReference type="eggNOG" id="COG2842">
    <property type="taxonomic scope" value="Bacteria"/>
</dbReference>
<keyword evidence="3" id="KW-1185">Reference proteome</keyword>
<dbReference type="Gene3D" id="3.40.50.300">
    <property type="entry name" value="P-loop containing nucleotide triphosphate hydrolases"/>
    <property type="match status" value="1"/>
</dbReference>
<dbReference type="RefSeq" id="WP_038531855.1">
    <property type="nucleotide sequence ID" value="NZ_HG315671.1"/>
</dbReference>
<dbReference type="Proteomes" id="UP000016160">
    <property type="component" value="Chromosome"/>
</dbReference>
<gene>
    <name evidence="2" type="ORF">BN863_28970</name>
</gene>
<dbReference type="SUPFAM" id="SSF52540">
    <property type="entry name" value="P-loop containing nucleoside triphosphate hydrolases"/>
    <property type="match status" value="1"/>
</dbReference>
<evidence type="ECO:0000313" key="2">
    <source>
        <dbReference type="EMBL" id="CDF80609.1"/>
    </source>
</evidence>
<proteinExistence type="predicted"/>
<dbReference type="PATRIC" id="fig|1347342.6.peg.2915"/>